<evidence type="ECO:0000256" key="1">
    <source>
        <dbReference type="ARBA" id="ARBA00008791"/>
    </source>
</evidence>
<dbReference type="InterPro" id="IPR006015">
    <property type="entry name" value="Universal_stress_UspA"/>
</dbReference>
<dbReference type="SUPFAM" id="SSF52402">
    <property type="entry name" value="Adenine nucleotide alpha hydrolases-like"/>
    <property type="match status" value="1"/>
</dbReference>
<protein>
    <submittedName>
        <fullName evidence="3">Universal stress protein</fullName>
    </submittedName>
</protein>
<reference evidence="3" key="1">
    <citation type="journal article" date="2020" name="mSystems">
        <title>Genome- and Community-Level Interaction Insights into Carbon Utilization and Element Cycling Functions of Hydrothermarchaeota in Hydrothermal Sediment.</title>
        <authorList>
            <person name="Zhou Z."/>
            <person name="Liu Y."/>
            <person name="Xu W."/>
            <person name="Pan J."/>
            <person name="Luo Z.H."/>
            <person name="Li M."/>
        </authorList>
    </citation>
    <scope>NUCLEOTIDE SEQUENCE [LARGE SCALE GENOMIC DNA]</scope>
    <source>
        <strain evidence="3">HyVt-633</strain>
    </source>
</reference>
<dbReference type="PANTHER" id="PTHR43010">
    <property type="entry name" value="UNIVERSAL STRESS PROTEIN SLR1230"/>
    <property type="match status" value="1"/>
</dbReference>
<organism evidence="3">
    <name type="scientific">Chlorobaculum parvum</name>
    <dbReference type="NCBI Taxonomy" id="274539"/>
    <lineage>
        <taxon>Bacteria</taxon>
        <taxon>Pseudomonadati</taxon>
        <taxon>Chlorobiota</taxon>
        <taxon>Chlorobiia</taxon>
        <taxon>Chlorobiales</taxon>
        <taxon>Chlorobiaceae</taxon>
        <taxon>Chlorobaculum</taxon>
    </lineage>
</organism>
<accession>A0A7C5DF99</accession>
<dbReference type="EMBL" id="DRSQ01000218">
    <property type="protein sequence ID" value="HHE32956.1"/>
    <property type="molecule type" value="Genomic_DNA"/>
</dbReference>
<feature type="domain" description="UspA" evidence="2">
    <location>
        <begin position="10"/>
        <end position="136"/>
    </location>
</feature>
<comment type="similarity">
    <text evidence="1">Belongs to the universal stress protein A family.</text>
</comment>
<dbReference type="InterPro" id="IPR014729">
    <property type="entry name" value="Rossmann-like_a/b/a_fold"/>
</dbReference>
<dbReference type="Gene3D" id="3.40.50.620">
    <property type="entry name" value="HUPs"/>
    <property type="match status" value="1"/>
</dbReference>
<evidence type="ECO:0000259" key="2">
    <source>
        <dbReference type="Pfam" id="PF00582"/>
    </source>
</evidence>
<dbReference type="PRINTS" id="PR01438">
    <property type="entry name" value="UNVRSLSTRESS"/>
</dbReference>
<sequence length="161" mass="17457">MMTSKNKPSRTILCPTDFSTSSEQALCHAARHCGGDTEMIVLHIGTPGSGDRGTLLKKHLHHFSEHSDLLSNYGCNVRFAVEYGTPSATIIDYADRVKADMIVMGSHGESSIGRLLVGSTAEAVMRHAPCPVLVLRSPKEQVETESCQKEKEETVTSNTNA</sequence>
<dbReference type="PANTHER" id="PTHR43010:SF1">
    <property type="entry name" value="USPA DOMAIN-CONTAINING PROTEIN"/>
    <property type="match status" value="1"/>
</dbReference>
<evidence type="ECO:0000313" key="3">
    <source>
        <dbReference type="EMBL" id="HHE32956.1"/>
    </source>
</evidence>
<dbReference type="Proteomes" id="UP000886058">
    <property type="component" value="Unassembled WGS sequence"/>
</dbReference>
<dbReference type="CDD" id="cd00293">
    <property type="entry name" value="USP-like"/>
    <property type="match status" value="1"/>
</dbReference>
<proteinExistence type="inferred from homology"/>
<dbReference type="InterPro" id="IPR051688">
    <property type="entry name" value="USP_A"/>
</dbReference>
<dbReference type="Pfam" id="PF00582">
    <property type="entry name" value="Usp"/>
    <property type="match status" value="1"/>
</dbReference>
<comment type="caution">
    <text evidence="3">The sequence shown here is derived from an EMBL/GenBank/DDBJ whole genome shotgun (WGS) entry which is preliminary data.</text>
</comment>
<name>A0A7C5DF99_9CHLB</name>
<dbReference type="InterPro" id="IPR006016">
    <property type="entry name" value="UspA"/>
</dbReference>
<gene>
    <name evidence="3" type="ORF">ENL07_10145</name>
</gene>
<dbReference type="AlphaFoldDB" id="A0A7C5DF99"/>